<dbReference type="Pfam" id="PF02800">
    <property type="entry name" value="Gp_dh_C"/>
    <property type="match status" value="1"/>
</dbReference>
<evidence type="ECO:0000256" key="2">
    <source>
        <dbReference type="ARBA" id="ARBA00023002"/>
    </source>
</evidence>
<dbReference type="GO" id="GO:0006096">
    <property type="term" value="P:glycolytic process"/>
    <property type="evidence" value="ECO:0007669"/>
    <property type="project" value="TreeGrafter"/>
</dbReference>
<keyword evidence="5" id="KW-1185">Reference proteome</keyword>
<dbReference type="SUPFAM" id="SSF55347">
    <property type="entry name" value="Glyceraldehyde-3-phosphate dehydrogenase-like, C-terminal domain"/>
    <property type="match status" value="1"/>
</dbReference>
<protein>
    <recommendedName>
        <fullName evidence="3">Glyceraldehyde 3-phosphate dehydrogenase catalytic domain-containing protein</fullName>
    </recommendedName>
</protein>
<organism evidence="4 5">
    <name type="scientific">Rhynchospora tenuis</name>
    <dbReference type="NCBI Taxonomy" id="198213"/>
    <lineage>
        <taxon>Eukaryota</taxon>
        <taxon>Viridiplantae</taxon>
        <taxon>Streptophyta</taxon>
        <taxon>Embryophyta</taxon>
        <taxon>Tracheophyta</taxon>
        <taxon>Spermatophyta</taxon>
        <taxon>Magnoliopsida</taxon>
        <taxon>Liliopsida</taxon>
        <taxon>Poales</taxon>
        <taxon>Cyperaceae</taxon>
        <taxon>Cyperoideae</taxon>
        <taxon>Rhynchosporeae</taxon>
        <taxon>Rhynchospora</taxon>
    </lineage>
</organism>
<dbReference type="GO" id="GO:0004365">
    <property type="term" value="F:glyceraldehyde-3-phosphate dehydrogenase (NAD+) (phosphorylating) activity"/>
    <property type="evidence" value="ECO:0007669"/>
    <property type="project" value="TreeGrafter"/>
</dbReference>
<gene>
    <name evidence="4" type="ORF">LUZ61_007928</name>
</gene>
<sequence length="79" mass="8268">MLSSSHKAPSSKDWRGGCGVSFNIIANSTDTGCGKGAPLPAFNGKLIGIDVSKVDLAIRLEEVATYDKIKAAIKYAPSK</sequence>
<evidence type="ECO:0000259" key="3">
    <source>
        <dbReference type="Pfam" id="PF02800"/>
    </source>
</evidence>
<dbReference type="GO" id="GO:0005829">
    <property type="term" value="C:cytosol"/>
    <property type="evidence" value="ECO:0007669"/>
    <property type="project" value="TreeGrafter"/>
</dbReference>
<dbReference type="PANTHER" id="PTHR10836">
    <property type="entry name" value="GLYCERALDEHYDE 3-PHOSPHATE DEHYDROGENASE"/>
    <property type="match status" value="1"/>
</dbReference>
<evidence type="ECO:0000313" key="4">
    <source>
        <dbReference type="EMBL" id="KAJ3704223.1"/>
    </source>
</evidence>
<dbReference type="EMBL" id="JAMRDG010000001">
    <property type="protein sequence ID" value="KAJ3704223.1"/>
    <property type="molecule type" value="Genomic_DNA"/>
</dbReference>
<proteinExistence type="inferred from homology"/>
<evidence type="ECO:0000313" key="5">
    <source>
        <dbReference type="Proteomes" id="UP001210211"/>
    </source>
</evidence>
<dbReference type="InterPro" id="IPR020829">
    <property type="entry name" value="GlycerAld_3-P_DH_cat"/>
</dbReference>
<reference evidence="4 5" key="1">
    <citation type="journal article" date="2022" name="Cell">
        <title>Repeat-based holocentromeres influence genome architecture and karyotype evolution.</title>
        <authorList>
            <person name="Hofstatter P.G."/>
            <person name="Thangavel G."/>
            <person name="Lux T."/>
            <person name="Neumann P."/>
            <person name="Vondrak T."/>
            <person name="Novak P."/>
            <person name="Zhang M."/>
            <person name="Costa L."/>
            <person name="Castellani M."/>
            <person name="Scott A."/>
            <person name="Toegelov H."/>
            <person name="Fuchs J."/>
            <person name="Mata-Sucre Y."/>
            <person name="Dias Y."/>
            <person name="Vanzela A.L.L."/>
            <person name="Huettel B."/>
            <person name="Almeida C.C.S."/>
            <person name="Simkova H."/>
            <person name="Souza G."/>
            <person name="Pedrosa-Harand A."/>
            <person name="Macas J."/>
            <person name="Mayer K.F.X."/>
            <person name="Houben A."/>
            <person name="Marques A."/>
        </authorList>
    </citation>
    <scope>NUCLEOTIDE SEQUENCE [LARGE SCALE GENOMIC DNA]</scope>
    <source>
        <strain evidence="4">RhyTen1mFocal</strain>
    </source>
</reference>
<name>A0AAD5ZUI3_9POAL</name>
<evidence type="ECO:0000256" key="1">
    <source>
        <dbReference type="ARBA" id="ARBA00007406"/>
    </source>
</evidence>
<dbReference type="InterPro" id="IPR020831">
    <property type="entry name" value="GlycerAld/Erythrose_P_DH"/>
</dbReference>
<dbReference type="AlphaFoldDB" id="A0AAD5ZUI3"/>
<feature type="domain" description="Glyceraldehyde 3-phosphate dehydrogenase catalytic" evidence="3">
    <location>
        <begin position="8"/>
        <end position="77"/>
    </location>
</feature>
<accession>A0AAD5ZUI3</accession>
<comment type="caution">
    <text evidence="4">The sequence shown here is derived from an EMBL/GenBank/DDBJ whole genome shotgun (WGS) entry which is preliminary data.</text>
</comment>
<dbReference type="Gene3D" id="3.30.360.10">
    <property type="entry name" value="Dihydrodipicolinate Reductase, domain 2"/>
    <property type="match status" value="1"/>
</dbReference>
<comment type="similarity">
    <text evidence="1">Belongs to the glyceraldehyde-3-phosphate dehydrogenase family.</text>
</comment>
<keyword evidence="2" id="KW-0560">Oxidoreductase</keyword>
<dbReference type="PANTHER" id="PTHR10836:SF76">
    <property type="entry name" value="GLYCERALDEHYDE-3-PHOSPHATE DEHYDROGENASE-RELATED"/>
    <property type="match status" value="1"/>
</dbReference>
<dbReference type="Proteomes" id="UP001210211">
    <property type="component" value="Unassembled WGS sequence"/>
</dbReference>